<dbReference type="InterPro" id="IPR036895">
    <property type="entry name" value="Uracil-DNA_glycosylase-like_sf"/>
</dbReference>
<dbReference type="AlphaFoldDB" id="A0A6I4SWT6"/>
<dbReference type="RefSeq" id="WP_159794011.1">
    <property type="nucleotide sequence ID" value="NZ_WTYM01000036.1"/>
</dbReference>
<protein>
    <recommendedName>
        <fullName evidence="1">Uracil-DNA glycosylase-like domain-containing protein</fullName>
    </recommendedName>
</protein>
<evidence type="ECO:0000259" key="1">
    <source>
        <dbReference type="SMART" id="SM00986"/>
    </source>
</evidence>
<sequence>MDTRRDIPLGEALAGAQDWWREAGVDCDFADEPHNWLEVPEAPSETPAPAMAAVVAAPVKPKQPPLGGERDTWPKTLVDFAHWWRAEPSLSAAGNGPRLAPRGFADAKLMILVAMPEAGDTDTLLSGPHGQLLTAMHEAMGLDESEIYLATALPCHASHADWTGLAARGFGDIVRHHIALAAPQRILLLGRDILTLFQHDPAQRSVNPRQIALDAVDPAVLAAVGPETLLQGHRFRAALWRAWLDWRE</sequence>
<dbReference type="Proteomes" id="UP000433652">
    <property type="component" value="Unassembled WGS sequence"/>
</dbReference>
<dbReference type="OrthoDB" id="5290748at2"/>
<dbReference type="InterPro" id="IPR005122">
    <property type="entry name" value="Uracil-DNA_glycosylase-like"/>
</dbReference>
<evidence type="ECO:0000313" key="3">
    <source>
        <dbReference type="Proteomes" id="UP000433652"/>
    </source>
</evidence>
<evidence type="ECO:0000313" key="2">
    <source>
        <dbReference type="EMBL" id="MXO59507.1"/>
    </source>
</evidence>
<proteinExistence type="predicted"/>
<feature type="domain" description="Uracil-DNA glycosylase-like" evidence="1">
    <location>
        <begin position="100"/>
        <end position="247"/>
    </location>
</feature>
<accession>A0A6I4SWT6</accession>
<reference evidence="2 3" key="1">
    <citation type="submission" date="2019-12" db="EMBL/GenBank/DDBJ databases">
        <title>Genomic-based taxomic classification of the family Erythrobacteraceae.</title>
        <authorList>
            <person name="Xu L."/>
        </authorList>
    </citation>
    <scope>NUCLEOTIDE SEQUENCE [LARGE SCALE GENOMIC DNA]</scope>
    <source>
        <strain evidence="2 3">MCCC 1K01500</strain>
    </source>
</reference>
<name>A0A6I4SWT6_9SPHN</name>
<dbReference type="Pfam" id="PF03167">
    <property type="entry name" value="UDG"/>
    <property type="match status" value="1"/>
</dbReference>
<dbReference type="SMART" id="SM00987">
    <property type="entry name" value="UreE_C"/>
    <property type="match status" value="1"/>
</dbReference>
<organism evidence="2 3">
    <name type="scientific">Croceibacterium salegens</name>
    <dbReference type="NCBI Taxonomy" id="1737568"/>
    <lineage>
        <taxon>Bacteria</taxon>
        <taxon>Pseudomonadati</taxon>
        <taxon>Pseudomonadota</taxon>
        <taxon>Alphaproteobacteria</taxon>
        <taxon>Sphingomonadales</taxon>
        <taxon>Erythrobacteraceae</taxon>
        <taxon>Croceibacterium</taxon>
    </lineage>
</organism>
<dbReference type="EMBL" id="WTYM01000036">
    <property type="protein sequence ID" value="MXO59507.1"/>
    <property type="molecule type" value="Genomic_DNA"/>
</dbReference>
<dbReference type="SUPFAM" id="SSF52141">
    <property type="entry name" value="Uracil-DNA glycosylase-like"/>
    <property type="match status" value="1"/>
</dbReference>
<dbReference type="SMART" id="SM00986">
    <property type="entry name" value="UDG"/>
    <property type="match status" value="1"/>
</dbReference>
<comment type="caution">
    <text evidence="2">The sequence shown here is derived from an EMBL/GenBank/DDBJ whole genome shotgun (WGS) entry which is preliminary data.</text>
</comment>
<dbReference type="Gene3D" id="3.40.470.10">
    <property type="entry name" value="Uracil-DNA glycosylase-like domain"/>
    <property type="match status" value="1"/>
</dbReference>
<gene>
    <name evidence="2" type="ORF">GRI89_08130</name>
</gene>
<keyword evidence="3" id="KW-1185">Reference proteome</keyword>